<keyword evidence="3" id="KW-1185">Reference proteome</keyword>
<comment type="caution">
    <text evidence="2">The sequence shown here is derived from an EMBL/GenBank/DDBJ whole genome shotgun (WGS) entry which is preliminary data.</text>
</comment>
<proteinExistence type="predicted"/>
<gene>
    <name evidence="2" type="ORF">DFH08DRAFT_802387</name>
</gene>
<feature type="compositionally biased region" description="Low complexity" evidence="1">
    <location>
        <begin position="893"/>
        <end position="902"/>
    </location>
</feature>
<evidence type="ECO:0000256" key="1">
    <source>
        <dbReference type="SAM" id="MobiDB-lite"/>
    </source>
</evidence>
<feature type="region of interest" description="Disordered" evidence="1">
    <location>
        <begin position="881"/>
        <end position="917"/>
    </location>
</feature>
<dbReference type="EMBL" id="JARIHO010000007">
    <property type="protein sequence ID" value="KAJ7358569.1"/>
    <property type="molecule type" value="Genomic_DNA"/>
</dbReference>
<name>A0AAD7EZN2_9AGAR</name>
<dbReference type="Proteomes" id="UP001218218">
    <property type="component" value="Unassembled WGS sequence"/>
</dbReference>
<evidence type="ECO:0000313" key="3">
    <source>
        <dbReference type="Proteomes" id="UP001218218"/>
    </source>
</evidence>
<sequence>MSDFPIWGGCQRGLCLIVNNRSPLALTGRGEVRALKFGMLPSMISTLSSTSRHLTQLSKDLESMSKNWSSSKFNRYLKSHNIREEIALFTRRVADLRANATLIAATGTRLDLAGVATGVAAVESRINDLQSQLVGQSLDMTAADNRELTRKFRALKLGDIHLEFRSARGSEFSESDHEGREKRRIGWTDYKATFHGCVRTVQLSALAAAIWFLQFSRTKISRFPRSEEYRSLDEYGNALPSAQTIVDWELNLYHRHFAIINVQDGKLVLSYSNKDTTRFHFGVRPLFCAYLRNTQCNAQYPPFLSWLVFDMDSWFSKPFLSAGFEGNLRETLGSLVTLQQKLYAELFDSTFETSFCRGCIRHPNARSPVAQLEGRVVTSEDSWRVCRATLGANIFEGACFPTESVESRDGFTHFVVPLVGKTRKWISYIDGKGRCGYFLIAEVEFGKSVPDITLGWMAQAASVRSELSQYSHKWDPSKFYVPIYGSLKLQREMTVPIVPEKHAEGPQIYWSTNAHVHETGSIPPAGFTIKMCWLMACVGSVAEAALKRHGFDPTINAAAKSLNLLPLAPVEPSNRRGCGGFPFVSWQIALGSSYVGRSGDDEAARVAHQSVVPSQSASLDAPLSSSNLTEAAELQAVFVIDARANRIKLCSLRYSSTSLCKEIEGGQDEKRLQQREVEMHLVSKSGAGGGGPKFKFYGTTGLIPKRGRSAFEIPASYSSLTKNNQPAIVRDSWNGATVRGGEEAGALLEPDGGFEGCAYTFLDRALPVVLRGRGAAAFSRFTHFPGYPYCVENAVAGRGAGARVAVFGARPCEYSLSDADEPCGEEEPCLAFLAVHHRDQNNRELKEKCSRDEAVRPPGVACLVQITSQASACRRRVAPDLMSESNSPGTVESGAASLSLGSTSHPGESGMRKKSTCATKPVFDPEFSLRDYDRGKLDVVGKRIPQY</sequence>
<organism evidence="2 3">
    <name type="scientific">Mycena albidolilacea</name>
    <dbReference type="NCBI Taxonomy" id="1033008"/>
    <lineage>
        <taxon>Eukaryota</taxon>
        <taxon>Fungi</taxon>
        <taxon>Dikarya</taxon>
        <taxon>Basidiomycota</taxon>
        <taxon>Agaricomycotina</taxon>
        <taxon>Agaricomycetes</taxon>
        <taxon>Agaricomycetidae</taxon>
        <taxon>Agaricales</taxon>
        <taxon>Marasmiineae</taxon>
        <taxon>Mycenaceae</taxon>
        <taxon>Mycena</taxon>
    </lineage>
</organism>
<evidence type="ECO:0000313" key="2">
    <source>
        <dbReference type="EMBL" id="KAJ7358569.1"/>
    </source>
</evidence>
<dbReference type="AlphaFoldDB" id="A0AAD7EZN2"/>
<reference evidence="2" key="1">
    <citation type="submission" date="2023-03" db="EMBL/GenBank/DDBJ databases">
        <title>Massive genome expansion in bonnet fungi (Mycena s.s.) driven by repeated elements and novel gene families across ecological guilds.</title>
        <authorList>
            <consortium name="Lawrence Berkeley National Laboratory"/>
            <person name="Harder C.B."/>
            <person name="Miyauchi S."/>
            <person name="Viragh M."/>
            <person name="Kuo A."/>
            <person name="Thoen E."/>
            <person name="Andreopoulos B."/>
            <person name="Lu D."/>
            <person name="Skrede I."/>
            <person name="Drula E."/>
            <person name="Henrissat B."/>
            <person name="Morin E."/>
            <person name="Kohler A."/>
            <person name="Barry K."/>
            <person name="LaButti K."/>
            <person name="Morin E."/>
            <person name="Salamov A."/>
            <person name="Lipzen A."/>
            <person name="Mereny Z."/>
            <person name="Hegedus B."/>
            <person name="Baldrian P."/>
            <person name="Stursova M."/>
            <person name="Weitz H."/>
            <person name="Taylor A."/>
            <person name="Grigoriev I.V."/>
            <person name="Nagy L.G."/>
            <person name="Martin F."/>
            <person name="Kauserud H."/>
        </authorList>
    </citation>
    <scope>NUCLEOTIDE SEQUENCE</scope>
    <source>
        <strain evidence="2">CBHHK002</strain>
    </source>
</reference>
<protein>
    <submittedName>
        <fullName evidence="2">Uncharacterized protein</fullName>
    </submittedName>
</protein>
<accession>A0AAD7EZN2</accession>